<dbReference type="PaxDb" id="3880-AES86539"/>
<evidence type="ECO:0000313" key="1">
    <source>
        <dbReference type="EMBL" id="AES86539.2"/>
    </source>
</evidence>
<sequence length="158" mass="17959">MIHGFEVFKVVGSNPHKAKAILDTPLFAEVQKIESRGRWNVTGECVPTRFRLQSQHVQCEMIFPWCNTTVEDDWHAFVGCTMARESWNWAGLLTVLQLRVGTVSSLADFALDISRSESQDIDGRVVLLFWQIWAARNDVIWNDAHHTSMSIGRTSLDA</sequence>
<protein>
    <recommendedName>
        <fullName evidence="4">Reverse transcriptase zinc-binding domain-containing protein</fullName>
    </recommendedName>
</protein>
<evidence type="ECO:0008006" key="4">
    <source>
        <dbReference type="Google" id="ProtNLM"/>
    </source>
</evidence>
<evidence type="ECO:0000313" key="3">
    <source>
        <dbReference type="Proteomes" id="UP000002051"/>
    </source>
</evidence>
<dbReference type="HOGENOM" id="CLU_1671911_0_0_1"/>
<gene>
    <name evidence="1" type="ordered locus">MTR_4g009790</name>
</gene>
<proteinExistence type="predicted"/>
<reference evidence="1 3" key="2">
    <citation type="journal article" date="2014" name="BMC Genomics">
        <title>An improved genome release (version Mt4.0) for the model legume Medicago truncatula.</title>
        <authorList>
            <person name="Tang H."/>
            <person name="Krishnakumar V."/>
            <person name="Bidwell S."/>
            <person name="Rosen B."/>
            <person name="Chan A."/>
            <person name="Zhou S."/>
            <person name="Gentzbittel L."/>
            <person name="Childs K.L."/>
            <person name="Yandell M."/>
            <person name="Gundlach H."/>
            <person name="Mayer K.F."/>
            <person name="Schwartz D.C."/>
            <person name="Town C.D."/>
        </authorList>
    </citation>
    <scope>GENOME REANNOTATION</scope>
    <source>
        <strain evidence="2 3">cv. Jemalong A17</strain>
    </source>
</reference>
<keyword evidence="3" id="KW-1185">Reference proteome</keyword>
<accession>G7JGU6</accession>
<dbReference type="Proteomes" id="UP000002051">
    <property type="component" value="Chromosome 4"/>
</dbReference>
<organism evidence="1 3">
    <name type="scientific">Medicago truncatula</name>
    <name type="common">Barrel medic</name>
    <name type="synonym">Medicago tribuloides</name>
    <dbReference type="NCBI Taxonomy" id="3880"/>
    <lineage>
        <taxon>Eukaryota</taxon>
        <taxon>Viridiplantae</taxon>
        <taxon>Streptophyta</taxon>
        <taxon>Embryophyta</taxon>
        <taxon>Tracheophyta</taxon>
        <taxon>Spermatophyta</taxon>
        <taxon>Magnoliopsida</taxon>
        <taxon>eudicotyledons</taxon>
        <taxon>Gunneridae</taxon>
        <taxon>Pentapetalae</taxon>
        <taxon>rosids</taxon>
        <taxon>fabids</taxon>
        <taxon>Fabales</taxon>
        <taxon>Fabaceae</taxon>
        <taxon>Papilionoideae</taxon>
        <taxon>50 kb inversion clade</taxon>
        <taxon>NPAAA clade</taxon>
        <taxon>Hologalegina</taxon>
        <taxon>IRL clade</taxon>
        <taxon>Trifolieae</taxon>
        <taxon>Medicago</taxon>
    </lineage>
</organism>
<dbReference type="AlphaFoldDB" id="G7JGU6"/>
<name>G7JGU6_MEDTR</name>
<dbReference type="EMBL" id="CM001220">
    <property type="protein sequence ID" value="AES86539.2"/>
    <property type="molecule type" value="Genomic_DNA"/>
</dbReference>
<evidence type="ECO:0000313" key="2">
    <source>
        <dbReference type="EnsemblPlants" id="AES86539"/>
    </source>
</evidence>
<reference evidence="1 3" key="1">
    <citation type="journal article" date="2011" name="Nature">
        <title>The Medicago genome provides insight into the evolution of rhizobial symbioses.</title>
        <authorList>
            <person name="Young N.D."/>
            <person name="Debelle F."/>
            <person name="Oldroyd G.E."/>
            <person name="Geurts R."/>
            <person name="Cannon S.B."/>
            <person name="Udvardi M.K."/>
            <person name="Benedito V.A."/>
            <person name="Mayer K.F."/>
            <person name="Gouzy J."/>
            <person name="Schoof H."/>
            <person name="Van de Peer Y."/>
            <person name="Proost S."/>
            <person name="Cook D.R."/>
            <person name="Meyers B.C."/>
            <person name="Spannagl M."/>
            <person name="Cheung F."/>
            <person name="De Mita S."/>
            <person name="Krishnakumar V."/>
            <person name="Gundlach H."/>
            <person name="Zhou S."/>
            <person name="Mudge J."/>
            <person name="Bharti A.K."/>
            <person name="Murray J.D."/>
            <person name="Naoumkina M.A."/>
            <person name="Rosen B."/>
            <person name="Silverstein K.A."/>
            <person name="Tang H."/>
            <person name="Rombauts S."/>
            <person name="Zhao P.X."/>
            <person name="Zhou P."/>
            <person name="Barbe V."/>
            <person name="Bardou P."/>
            <person name="Bechner M."/>
            <person name="Bellec A."/>
            <person name="Berger A."/>
            <person name="Berges H."/>
            <person name="Bidwell S."/>
            <person name="Bisseling T."/>
            <person name="Choisne N."/>
            <person name="Couloux A."/>
            <person name="Denny R."/>
            <person name="Deshpande S."/>
            <person name="Dai X."/>
            <person name="Doyle J.J."/>
            <person name="Dudez A.M."/>
            <person name="Farmer A.D."/>
            <person name="Fouteau S."/>
            <person name="Franken C."/>
            <person name="Gibelin C."/>
            <person name="Gish J."/>
            <person name="Goldstein S."/>
            <person name="Gonzalez A.J."/>
            <person name="Green P.J."/>
            <person name="Hallab A."/>
            <person name="Hartog M."/>
            <person name="Hua A."/>
            <person name="Humphray S.J."/>
            <person name="Jeong D.H."/>
            <person name="Jing Y."/>
            <person name="Jocker A."/>
            <person name="Kenton S.M."/>
            <person name="Kim D.J."/>
            <person name="Klee K."/>
            <person name="Lai H."/>
            <person name="Lang C."/>
            <person name="Lin S."/>
            <person name="Macmil S.L."/>
            <person name="Magdelenat G."/>
            <person name="Matthews L."/>
            <person name="McCorrison J."/>
            <person name="Monaghan E.L."/>
            <person name="Mun J.H."/>
            <person name="Najar F.Z."/>
            <person name="Nicholson C."/>
            <person name="Noirot C."/>
            <person name="O'Bleness M."/>
            <person name="Paule C.R."/>
            <person name="Poulain J."/>
            <person name="Prion F."/>
            <person name="Qin B."/>
            <person name="Qu C."/>
            <person name="Retzel E.F."/>
            <person name="Riddle C."/>
            <person name="Sallet E."/>
            <person name="Samain S."/>
            <person name="Samson N."/>
            <person name="Sanders I."/>
            <person name="Saurat O."/>
            <person name="Scarpelli C."/>
            <person name="Schiex T."/>
            <person name="Segurens B."/>
            <person name="Severin A.J."/>
            <person name="Sherrier D.J."/>
            <person name="Shi R."/>
            <person name="Sims S."/>
            <person name="Singer S.R."/>
            <person name="Sinharoy S."/>
            <person name="Sterck L."/>
            <person name="Viollet A."/>
            <person name="Wang B.B."/>
            <person name="Wang K."/>
            <person name="Wang M."/>
            <person name="Wang X."/>
            <person name="Warfsmann J."/>
            <person name="Weissenbach J."/>
            <person name="White D.D."/>
            <person name="White J.D."/>
            <person name="Wiley G.B."/>
            <person name="Wincker P."/>
            <person name="Xing Y."/>
            <person name="Yang L."/>
            <person name="Yao Z."/>
            <person name="Ying F."/>
            <person name="Zhai J."/>
            <person name="Zhou L."/>
            <person name="Zuber A."/>
            <person name="Denarie J."/>
            <person name="Dixon R.A."/>
            <person name="May G.D."/>
            <person name="Schwartz D.C."/>
            <person name="Rogers J."/>
            <person name="Quetier F."/>
            <person name="Town C.D."/>
            <person name="Roe B.A."/>
        </authorList>
    </citation>
    <scope>NUCLEOTIDE SEQUENCE [LARGE SCALE GENOMIC DNA]</scope>
    <source>
        <strain evidence="1">A17</strain>
        <strain evidence="2 3">cv. Jemalong A17</strain>
    </source>
</reference>
<dbReference type="EnsemblPlants" id="AES86539">
    <property type="protein sequence ID" value="AES86539"/>
    <property type="gene ID" value="MTR_4g009790"/>
</dbReference>
<reference evidence="2" key="3">
    <citation type="submission" date="2015-04" db="UniProtKB">
        <authorList>
            <consortium name="EnsemblPlants"/>
        </authorList>
    </citation>
    <scope>IDENTIFICATION</scope>
    <source>
        <strain evidence="2">cv. Jemalong A17</strain>
    </source>
</reference>
<accession>A0A0C3WRC1</accession>